<keyword evidence="5" id="KW-0235">DNA replication</keyword>
<dbReference type="GO" id="GO:0006260">
    <property type="term" value="P:DNA replication"/>
    <property type="evidence" value="ECO:0007669"/>
    <property type="project" value="UniProtKB-KW"/>
</dbReference>
<evidence type="ECO:0000256" key="4">
    <source>
        <dbReference type="ARBA" id="ARBA00022695"/>
    </source>
</evidence>
<accession>A0A3M7P4F2</accession>
<organism evidence="10 11">
    <name type="scientific">Brachionus plicatilis</name>
    <name type="common">Marine rotifer</name>
    <name type="synonym">Brachionus muelleri</name>
    <dbReference type="NCBI Taxonomy" id="10195"/>
    <lineage>
        <taxon>Eukaryota</taxon>
        <taxon>Metazoa</taxon>
        <taxon>Spiralia</taxon>
        <taxon>Gnathifera</taxon>
        <taxon>Rotifera</taxon>
        <taxon>Eurotatoria</taxon>
        <taxon>Monogononta</taxon>
        <taxon>Pseudotrocha</taxon>
        <taxon>Ploima</taxon>
        <taxon>Brachionidae</taxon>
        <taxon>Brachionus</taxon>
    </lineage>
</organism>
<dbReference type="SUPFAM" id="SSF56672">
    <property type="entry name" value="DNA/RNA polymerases"/>
    <property type="match status" value="1"/>
</dbReference>
<protein>
    <recommendedName>
        <fullName evidence="2">DNA-directed DNA polymerase</fullName>
        <ecNumber evidence="2">2.7.7.7</ecNumber>
    </recommendedName>
</protein>
<dbReference type="Proteomes" id="UP000276133">
    <property type="component" value="Unassembled WGS sequence"/>
</dbReference>
<evidence type="ECO:0000256" key="1">
    <source>
        <dbReference type="ARBA" id="ARBA00005755"/>
    </source>
</evidence>
<sequence>LIKFGETIEKSVGFPVPVKECITISSMAMFVFTRKFNNISDTPLMSIGLRSAASSFIRNAYIGGRVEVFNSGINLGTINHFDVPGMYALCITKELPYGNPVFVSDFLKDMKTIEFLRNLHANNLIGFFKCEVVTPENLNIPVLGIKSDNGKLVFPLGEISGT</sequence>
<evidence type="ECO:0000256" key="7">
    <source>
        <dbReference type="ARBA" id="ARBA00023125"/>
    </source>
</evidence>
<comment type="caution">
    <text evidence="10">The sequence shown here is derived from an EMBL/GenBank/DDBJ whole genome shotgun (WGS) entry which is preliminary data.</text>
</comment>
<dbReference type="AlphaFoldDB" id="A0A3M7P4F2"/>
<reference evidence="10 11" key="1">
    <citation type="journal article" date="2018" name="Sci. Rep.">
        <title>Genomic signatures of local adaptation to the degree of environmental predictability in rotifers.</title>
        <authorList>
            <person name="Franch-Gras L."/>
            <person name="Hahn C."/>
            <person name="Garcia-Roger E.M."/>
            <person name="Carmona M.J."/>
            <person name="Serra M."/>
            <person name="Gomez A."/>
        </authorList>
    </citation>
    <scope>NUCLEOTIDE SEQUENCE [LARGE SCALE GENOMIC DNA]</scope>
    <source>
        <strain evidence="10">HYR1</strain>
    </source>
</reference>
<dbReference type="EC" id="2.7.7.7" evidence="2"/>
<evidence type="ECO:0000313" key="10">
    <source>
        <dbReference type="EMBL" id="RMZ93981.1"/>
    </source>
</evidence>
<feature type="domain" description="DNA-directed DNA polymerase family B mitochondria/virus" evidence="9">
    <location>
        <begin position="2"/>
        <end position="161"/>
    </location>
</feature>
<keyword evidence="6" id="KW-0239">DNA-directed DNA polymerase</keyword>
<evidence type="ECO:0000256" key="6">
    <source>
        <dbReference type="ARBA" id="ARBA00022932"/>
    </source>
</evidence>
<evidence type="ECO:0000313" key="11">
    <source>
        <dbReference type="Proteomes" id="UP000276133"/>
    </source>
</evidence>
<dbReference type="GO" id="GO:0000166">
    <property type="term" value="F:nucleotide binding"/>
    <property type="evidence" value="ECO:0007669"/>
    <property type="project" value="InterPro"/>
</dbReference>
<keyword evidence="3 10" id="KW-0808">Transferase</keyword>
<dbReference type="InterPro" id="IPR043502">
    <property type="entry name" value="DNA/RNA_pol_sf"/>
</dbReference>
<dbReference type="GO" id="GO:0003677">
    <property type="term" value="F:DNA binding"/>
    <property type="evidence" value="ECO:0007669"/>
    <property type="project" value="UniProtKB-KW"/>
</dbReference>
<evidence type="ECO:0000256" key="3">
    <source>
        <dbReference type="ARBA" id="ARBA00022679"/>
    </source>
</evidence>
<keyword evidence="7" id="KW-0238">DNA-binding</keyword>
<dbReference type="GO" id="GO:0003887">
    <property type="term" value="F:DNA-directed DNA polymerase activity"/>
    <property type="evidence" value="ECO:0007669"/>
    <property type="project" value="UniProtKB-KW"/>
</dbReference>
<feature type="non-terminal residue" evidence="10">
    <location>
        <position position="1"/>
    </location>
</feature>
<evidence type="ECO:0000256" key="8">
    <source>
        <dbReference type="ARBA" id="ARBA00049244"/>
    </source>
</evidence>
<dbReference type="InterPro" id="IPR004868">
    <property type="entry name" value="DNA-dir_DNA_pol_B_mt/vir"/>
</dbReference>
<keyword evidence="4 10" id="KW-0548">Nucleotidyltransferase</keyword>
<dbReference type="Pfam" id="PF03175">
    <property type="entry name" value="DNA_pol_B_2"/>
    <property type="match status" value="1"/>
</dbReference>
<comment type="similarity">
    <text evidence="1">Belongs to the DNA polymerase type-B family.</text>
</comment>
<gene>
    <name evidence="10" type="ORF">BpHYR1_048593</name>
</gene>
<dbReference type="OrthoDB" id="3065915at2759"/>
<comment type="catalytic activity">
    <reaction evidence="8">
        <text>DNA(n) + a 2'-deoxyribonucleoside 5'-triphosphate = DNA(n+1) + diphosphate</text>
        <dbReference type="Rhea" id="RHEA:22508"/>
        <dbReference type="Rhea" id="RHEA-COMP:17339"/>
        <dbReference type="Rhea" id="RHEA-COMP:17340"/>
        <dbReference type="ChEBI" id="CHEBI:33019"/>
        <dbReference type="ChEBI" id="CHEBI:61560"/>
        <dbReference type="ChEBI" id="CHEBI:173112"/>
        <dbReference type="EC" id="2.7.7.7"/>
    </reaction>
</comment>
<dbReference type="EMBL" id="REGN01013395">
    <property type="protein sequence ID" value="RMZ93981.1"/>
    <property type="molecule type" value="Genomic_DNA"/>
</dbReference>
<evidence type="ECO:0000256" key="5">
    <source>
        <dbReference type="ARBA" id="ARBA00022705"/>
    </source>
</evidence>
<proteinExistence type="inferred from homology"/>
<keyword evidence="11" id="KW-1185">Reference proteome</keyword>
<evidence type="ECO:0000259" key="9">
    <source>
        <dbReference type="Pfam" id="PF03175"/>
    </source>
</evidence>
<name>A0A3M7P4F2_BRAPC</name>
<evidence type="ECO:0000256" key="2">
    <source>
        <dbReference type="ARBA" id="ARBA00012417"/>
    </source>
</evidence>